<feature type="coiled-coil region" evidence="1">
    <location>
        <begin position="166"/>
        <end position="221"/>
    </location>
</feature>
<dbReference type="Pfam" id="PF05598">
    <property type="entry name" value="DUF772"/>
    <property type="match status" value="1"/>
</dbReference>
<dbReference type="InterPro" id="IPR047629">
    <property type="entry name" value="IS1182_transpos"/>
</dbReference>
<dbReference type="PANTHER" id="PTHR33408:SF2">
    <property type="entry name" value="TRANSPOSASE DDE DOMAIN-CONTAINING PROTEIN"/>
    <property type="match status" value="1"/>
</dbReference>
<name>A0A917VB09_9HYPH</name>
<dbReference type="InterPro" id="IPR008490">
    <property type="entry name" value="Transposase_InsH_N"/>
</dbReference>
<dbReference type="RefSeq" id="WP_188915837.1">
    <property type="nucleotide sequence ID" value="NZ_BMMF01000035.1"/>
</dbReference>
<proteinExistence type="predicted"/>
<dbReference type="Proteomes" id="UP000600449">
    <property type="component" value="Unassembled WGS sequence"/>
</dbReference>
<keyword evidence="1" id="KW-0175">Coiled coil</keyword>
<dbReference type="NCBIfam" id="NF033551">
    <property type="entry name" value="transpos_IS1182"/>
    <property type="match status" value="1"/>
</dbReference>
<dbReference type="EMBL" id="BMMF01000035">
    <property type="protein sequence ID" value="GGK55848.1"/>
    <property type="molecule type" value="Genomic_DNA"/>
</dbReference>
<evidence type="ECO:0000256" key="1">
    <source>
        <dbReference type="SAM" id="Coils"/>
    </source>
</evidence>
<feature type="domain" description="Transposase InsH N-terminal" evidence="3">
    <location>
        <begin position="19"/>
        <end position="112"/>
    </location>
</feature>
<organism evidence="5 6">
    <name type="scientific">Salinarimonas ramus</name>
    <dbReference type="NCBI Taxonomy" id="690164"/>
    <lineage>
        <taxon>Bacteria</taxon>
        <taxon>Pseudomonadati</taxon>
        <taxon>Pseudomonadota</taxon>
        <taxon>Alphaproteobacteria</taxon>
        <taxon>Hyphomicrobiales</taxon>
        <taxon>Salinarimonadaceae</taxon>
        <taxon>Salinarimonas</taxon>
    </lineage>
</organism>
<evidence type="ECO:0000313" key="6">
    <source>
        <dbReference type="Proteomes" id="UP000600449"/>
    </source>
</evidence>
<reference evidence="5 6" key="1">
    <citation type="journal article" date="2014" name="Int. J. Syst. Evol. Microbiol.">
        <title>Complete genome sequence of Corynebacterium casei LMG S-19264T (=DSM 44701T), isolated from a smear-ripened cheese.</title>
        <authorList>
            <consortium name="US DOE Joint Genome Institute (JGI-PGF)"/>
            <person name="Walter F."/>
            <person name="Albersmeier A."/>
            <person name="Kalinowski J."/>
            <person name="Ruckert C."/>
        </authorList>
    </citation>
    <scope>NUCLEOTIDE SEQUENCE [LARGE SCALE GENOMIC DNA]</scope>
    <source>
        <strain evidence="5 6">CGMCC 1.9161</strain>
    </source>
</reference>
<dbReference type="PANTHER" id="PTHR33408">
    <property type="entry name" value="TRANSPOSASE"/>
    <property type="match status" value="1"/>
</dbReference>
<evidence type="ECO:0000313" key="5">
    <source>
        <dbReference type="EMBL" id="GGK55848.1"/>
    </source>
</evidence>
<accession>A0A917VB09</accession>
<keyword evidence="6" id="KW-1185">Reference proteome</keyword>
<dbReference type="InterPro" id="IPR025668">
    <property type="entry name" value="Tnp_DDE_dom"/>
</dbReference>
<evidence type="ECO:0000259" key="3">
    <source>
        <dbReference type="Pfam" id="PF05598"/>
    </source>
</evidence>
<feature type="domain" description="Transposase DDE" evidence="4">
    <location>
        <begin position="348"/>
        <end position="461"/>
    </location>
</feature>
<feature type="region of interest" description="Disordered" evidence="2">
    <location>
        <begin position="221"/>
        <end position="241"/>
    </location>
</feature>
<comment type="caution">
    <text evidence="5">The sequence shown here is derived from an EMBL/GenBank/DDBJ whole genome shotgun (WGS) entry which is preliminary data.</text>
</comment>
<sequence length="477" mass="53341">MGRFVEGQDRRQAAFLPDCLDDYVDAENPVRVIDAFVDELDLGGLGFERARPAATGRPAYHPAMMLKLYVYGYMNRVQSSRRLEREAGRNVELMWLTGKLAPDFKTIADFRRDNAEAIKAACRRFVGLCRGFGLLGSAVVALDGSRFKAVNNRDRNFTRAKLERWLRDTDESIARYMAELDRADREEDGASEKAERLADRIGRLRARMARLKEIEKELEAAPDGQVSLTDPDARSMSTSAPGSGLVGYNVQAVVEPEYHLIVAHEVTNIGHDRAHLATMVDKARAEMAGESLTVVADRGYFDGEEVMACEAAGVVPIVPKPDTSSAKADGRFSKNDFVYEPETDSYRCPAGERLTFRYSTVEDGRTLRRYWASVCPTCPLKAHCTPAKQRRVSRWEHEAVLEAMHKRLERMPGAMTLRRSTVEHPFGTLKQWMGTTPFLTRGLQNVGTEMSLSVLAYNLKRTIGIMGVAPLAAALRR</sequence>
<dbReference type="Pfam" id="PF13751">
    <property type="entry name" value="DDE_Tnp_1_6"/>
    <property type="match status" value="1"/>
</dbReference>
<evidence type="ECO:0000259" key="4">
    <source>
        <dbReference type="Pfam" id="PF13751"/>
    </source>
</evidence>
<gene>
    <name evidence="5" type="ORF">GCM10011322_48100</name>
</gene>
<protein>
    <submittedName>
        <fullName evidence="5">Transposase</fullName>
    </submittedName>
</protein>
<evidence type="ECO:0000256" key="2">
    <source>
        <dbReference type="SAM" id="MobiDB-lite"/>
    </source>
</evidence>
<dbReference type="AlphaFoldDB" id="A0A917VB09"/>